<accession>T1KY25</accession>
<name>T1KY25_TETUR</name>
<keyword evidence="2" id="KW-1185">Reference proteome</keyword>
<dbReference type="Proteomes" id="UP000015104">
    <property type="component" value="Unassembled WGS sequence"/>
</dbReference>
<dbReference type="EnsemblMetazoa" id="tetur26g02220.1">
    <property type="protein sequence ID" value="tetur26g02220.1"/>
    <property type="gene ID" value="tetur26g02220"/>
</dbReference>
<evidence type="ECO:0000313" key="1">
    <source>
        <dbReference type="EnsemblMetazoa" id="tetur26g02220.1"/>
    </source>
</evidence>
<proteinExistence type="predicted"/>
<reference evidence="1" key="2">
    <citation type="submission" date="2015-06" db="UniProtKB">
        <authorList>
            <consortium name="EnsemblMetazoa"/>
        </authorList>
    </citation>
    <scope>IDENTIFICATION</scope>
</reference>
<sequence length="23" mass="3061">MLNHNHHHSQFWDLWFYTFQKDE</sequence>
<dbReference type="HOGENOM" id="CLU_3423482_0_0_1"/>
<protein>
    <submittedName>
        <fullName evidence="1">Uncharacterized protein</fullName>
    </submittedName>
</protein>
<organism evidence="1 2">
    <name type="scientific">Tetranychus urticae</name>
    <name type="common">Two-spotted spider mite</name>
    <dbReference type="NCBI Taxonomy" id="32264"/>
    <lineage>
        <taxon>Eukaryota</taxon>
        <taxon>Metazoa</taxon>
        <taxon>Ecdysozoa</taxon>
        <taxon>Arthropoda</taxon>
        <taxon>Chelicerata</taxon>
        <taxon>Arachnida</taxon>
        <taxon>Acari</taxon>
        <taxon>Acariformes</taxon>
        <taxon>Trombidiformes</taxon>
        <taxon>Prostigmata</taxon>
        <taxon>Eleutherengona</taxon>
        <taxon>Raphignathae</taxon>
        <taxon>Tetranychoidea</taxon>
        <taxon>Tetranychidae</taxon>
        <taxon>Tetranychus</taxon>
    </lineage>
</organism>
<reference evidence="2" key="1">
    <citation type="submission" date="2011-08" db="EMBL/GenBank/DDBJ databases">
        <authorList>
            <person name="Rombauts S."/>
        </authorList>
    </citation>
    <scope>NUCLEOTIDE SEQUENCE</scope>
    <source>
        <strain evidence="2">London</strain>
    </source>
</reference>
<dbReference type="AlphaFoldDB" id="T1KY25"/>
<evidence type="ECO:0000313" key="2">
    <source>
        <dbReference type="Proteomes" id="UP000015104"/>
    </source>
</evidence>
<dbReference type="EMBL" id="CAEY01000698">
    <property type="status" value="NOT_ANNOTATED_CDS"/>
    <property type="molecule type" value="Genomic_DNA"/>
</dbReference>